<keyword evidence="2" id="KW-1185">Reference proteome</keyword>
<dbReference type="VEuPathDB" id="MicrosporidiaDB:SLOPH_1011"/>
<accession>S7W7H9</accession>
<reference evidence="2" key="1">
    <citation type="journal article" date="2013" name="PLoS Genet.">
        <title>The genome of Spraguea lophii and the basis of host-microsporidian interactions.</title>
        <authorList>
            <person name="Campbell S.E."/>
            <person name="Williams T.A."/>
            <person name="Yousuf A."/>
            <person name="Soanes D.M."/>
            <person name="Paszkiewicz K.H."/>
            <person name="Williams B.A.P."/>
        </authorList>
    </citation>
    <scope>NUCLEOTIDE SEQUENCE [LARGE SCALE GENOMIC DNA]</scope>
    <source>
        <strain evidence="2">42_110</strain>
    </source>
</reference>
<gene>
    <name evidence="1" type="ORF">SLOPH_1011</name>
</gene>
<dbReference type="AlphaFoldDB" id="S7W7H9"/>
<dbReference type="Proteomes" id="UP000014978">
    <property type="component" value="Unassembled WGS sequence"/>
</dbReference>
<evidence type="ECO:0000313" key="1">
    <source>
        <dbReference type="EMBL" id="EPR78815.1"/>
    </source>
</evidence>
<organism evidence="1 2">
    <name type="scientific">Spraguea lophii (strain 42_110)</name>
    <name type="common">Microsporidian parasite</name>
    <dbReference type="NCBI Taxonomy" id="1358809"/>
    <lineage>
        <taxon>Eukaryota</taxon>
        <taxon>Fungi</taxon>
        <taxon>Fungi incertae sedis</taxon>
        <taxon>Microsporidia</taxon>
        <taxon>Spragueidae</taxon>
        <taxon>Spraguea</taxon>
    </lineage>
</organism>
<name>S7W7H9_SPRLO</name>
<evidence type="ECO:0000313" key="2">
    <source>
        <dbReference type="Proteomes" id="UP000014978"/>
    </source>
</evidence>
<dbReference type="EMBL" id="ATCN01000553">
    <property type="protein sequence ID" value="EPR78815.1"/>
    <property type="molecule type" value="Genomic_DNA"/>
</dbReference>
<protein>
    <submittedName>
        <fullName evidence="1">Uncharacterized protein</fullName>
    </submittedName>
</protein>
<dbReference type="InParanoid" id="S7W7H9"/>
<comment type="caution">
    <text evidence="1">The sequence shown here is derived from an EMBL/GenBank/DDBJ whole genome shotgun (WGS) entry which is preliminary data.</text>
</comment>
<dbReference type="HOGENOM" id="CLU_545332_0_0_1"/>
<sequence>MWNSIKILHHGKKCFGKIEIMYKDIGVDDLISKNTIRSEKINIEIYRYENTILENDIFTMIDLYSYTKDNIVIFSKEKLPIISEEYISKEQYIKYLKPYLKKFILTKMNVPDNKMITKTNFMEDCMKLNHLDCVTKLVTKTDKFLYAITYLKKNKTYTIDILNMLLEDLPYKSEDFQLKTFFEIKNMLIFSDLILTIKLLNIKTYQKKILMYFHLAHEFIHRYKKKLAVNYFKHLQEYISNQPFDKLNQYIEYNLNNLIEEKNWKEKILKENKQYIFYQKEGEIKINKFWIEPVPNILKKINTLKQNEYIPIKNISFYPTQKIYKIRNQLFNYIPESLNNHKHTYTDTITMNISIQTLEHCKSCKNGCNKNTNINSEIEILQIITDKEKINIFKKIRNSTTINLSCKSNIIIKSITYLYNHKIYKFDIKPIEFIKIECLSFLKFNKDSFKIITGLKKAKVYGKKCMIERIHKNQYKITEIEERAEIHVQVNEEYYQKYIL</sequence>
<proteinExistence type="predicted"/>